<name>A0AAV5UCA7_9BILA</name>
<organism evidence="7 8">
    <name type="scientific">Pristionchus entomophagus</name>
    <dbReference type="NCBI Taxonomy" id="358040"/>
    <lineage>
        <taxon>Eukaryota</taxon>
        <taxon>Metazoa</taxon>
        <taxon>Ecdysozoa</taxon>
        <taxon>Nematoda</taxon>
        <taxon>Chromadorea</taxon>
        <taxon>Rhabditida</taxon>
        <taxon>Rhabditina</taxon>
        <taxon>Diplogasteromorpha</taxon>
        <taxon>Diplogasteroidea</taxon>
        <taxon>Neodiplogasteridae</taxon>
        <taxon>Pristionchus</taxon>
    </lineage>
</organism>
<feature type="region of interest" description="Disordered" evidence="6">
    <location>
        <begin position="27"/>
        <end position="60"/>
    </location>
</feature>
<evidence type="ECO:0000256" key="3">
    <source>
        <dbReference type="ARBA" id="ARBA00022729"/>
    </source>
</evidence>
<dbReference type="Gene3D" id="2.20.100.10">
    <property type="entry name" value="Thrombospondin type-1 (TSP1) repeat"/>
    <property type="match status" value="4"/>
</dbReference>
<evidence type="ECO:0000256" key="4">
    <source>
        <dbReference type="ARBA" id="ARBA00022737"/>
    </source>
</evidence>
<keyword evidence="3" id="KW-0732">Signal</keyword>
<evidence type="ECO:0000256" key="6">
    <source>
        <dbReference type="SAM" id="MobiDB-lite"/>
    </source>
</evidence>
<evidence type="ECO:0000313" key="8">
    <source>
        <dbReference type="Proteomes" id="UP001432027"/>
    </source>
</evidence>
<comment type="caution">
    <text evidence="7">The sequence shown here is derived from an EMBL/GenBank/DDBJ whole genome shotgun (WGS) entry which is preliminary data.</text>
</comment>
<proteinExistence type="predicted"/>
<dbReference type="SUPFAM" id="SSF82895">
    <property type="entry name" value="TSP-1 type 1 repeat"/>
    <property type="match status" value="4"/>
</dbReference>
<dbReference type="EMBL" id="BTSX01000006">
    <property type="protein sequence ID" value="GMT04579.1"/>
    <property type="molecule type" value="Genomic_DNA"/>
</dbReference>
<keyword evidence="5" id="KW-1015">Disulfide bond</keyword>
<evidence type="ECO:0000256" key="5">
    <source>
        <dbReference type="ARBA" id="ARBA00023157"/>
    </source>
</evidence>
<dbReference type="PROSITE" id="PS50092">
    <property type="entry name" value="TSP1"/>
    <property type="match status" value="3"/>
</dbReference>
<feature type="compositionally biased region" description="Polar residues" evidence="6">
    <location>
        <begin position="27"/>
        <end position="39"/>
    </location>
</feature>
<evidence type="ECO:0000313" key="7">
    <source>
        <dbReference type="EMBL" id="GMT04579.1"/>
    </source>
</evidence>
<dbReference type="InterPro" id="IPR000884">
    <property type="entry name" value="TSP1_rpt"/>
</dbReference>
<reference evidence="7" key="1">
    <citation type="submission" date="2023-10" db="EMBL/GenBank/DDBJ databases">
        <title>Genome assembly of Pristionchus species.</title>
        <authorList>
            <person name="Yoshida K."/>
            <person name="Sommer R.J."/>
        </authorList>
    </citation>
    <scope>NUCLEOTIDE SEQUENCE</scope>
    <source>
        <strain evidence="7">RS0144</strain>
    </source>
</reference>
<dbReference type="PANTHER" id="PTHR22906:SF43">
    <property type="entry name" value="PROPERDIN"/>
    <property type="match status" value="1"/>
</dbReference>
<dbReference type="InterPro" id="IPR052065">
    <property type="entry name" value="Compl_asym_regulator"/>
</dbReference>
<evidence type="ECO:0000256" key="1">
    <source>
        <dbReference type="ARBA" id="ARBA00004613"/>
    </source>
</evidence>
<accession>A0AAV5UCA7</accession>
<dbReference type="Proteomes" id="UP001432027">
    <property type="component" value="Unassembled WGS sequence"/>
</dbReference>
<dbReference type="InterPro" id="IPR036383">
    <property type="entry name" value="TSP1_rpt_sf"/>
</dbReference>
<keyword evidence="8" id="KW-1185">Reference proteome</keyword>
<dbReference type="Pfam" id="PF00090">
    <property type="entry name" value="TSP_1"/>
    <property type="match status" value="4"/>
</dbReference>
<sequence length="545" mass="59755">MIFGRILLNEEAPKNHDEILARFKAESSSYNVRETTPKSSFDKMENLETLPSPIDDDRLPLEDLNDDVVESPAPPPSSTTIEISTTERRTLPPIYYQNANAVSNEDDNDDVPGSLIRVPKEIREGDQQRKDYIIIPNPQSSFSIRHPHYVPLYGTPPPQPLQQAYIAAGSGQPYVAAQPSGVRTIYVVKGGTYGNVLANGSPLPVSPSFTTAGYNRPSTPSYPVPRYRTAGGNNTPAKGGPFSNLIIYGQNPSYSTTPSYPSSVYSTPTTYSTTPPPYSTTPTYPSTPLYKPPPPEWGPWSSCSVTCGNGTRTRKIDSCGGESSIVVSSTPSSTTTRISIIDGIESSSPYIVEPFCVETEVCSLDPCFRYSEWSDWNGCSKECGMGFSLRRRTCVLGVCPGPFSESKRCEGTNCEIPSIWGEWGDWSGCSSTCGVGTKSRERICQTKKCLGTNREARRCQNPSLCYDRPPTPEEDLVDRSPSVPIIDPVTAPPVPPITDYVENDWLAWNTCSTSCGLGTQIRRHHTTNRVQHRSCFLVSCNDFGL</sequence>
<keyword evidence="4" id="KW-0677">Repeat</keyword>
<dbReference type="AlphaFoldDB" id="A0AAV5UCA7"/>
<protein>
    <submittedName>
        <fullName evidence="7">Uncharacterized protein</fullName>
    </submittedName>
</protein>
<comment type="subcellular location">
    <subcellularLocation>
        <location evidence="1">Secreted</location>
    </subcellularLocation>
</comment>
<evidence type="ECO:0000256" key="2">
    <source>
        <dbReference type="ARBA" id="ARBA00022525"/>
    </source>
</evidence>
<dbReference type="SMART" id="SM00209">
    <property type="entry name" value="TSP1"/>
    <property type="match status" value="4"/>
</dbReference>
<keyword evidence="2" id="KW-0964">Secreted</keyword>
<dbReference type="PANTHER" id="PTHR22906">
    <property type="entry name" value="PROPERDIN"/>
    <property type="match status" value="1"/>
</dbReference>
<gene>
    <name evidence="7" type="ORF">PENTCL1PPCAC_26753</name>
</gene>